<dbReference type="EMBL" id="JAQQWN010000005">
    <property type="protein sequence ID" value="KAK8085604.1"/>
    <property type="molecule type" value="Genomic_DNA"/>
</dbReference>
<evidence type="ECO:0000313" key="3">
    <source>
        <dbReference type="Proteomes" id="UP001433268"/>
    </source>
</evidence>
<reference evidence="2 3" key="1">
    <citation type="submission" date="2023-01" db="EMBL/GenBank/DDBJ databases">
        <title>Analysis of 21 Apiospora genomes using comparative genomics revels a genus with tremendous synthesis potential of carbohydrate active enzymes and secondary metabolites.</title>
        <authorList>
            <person name="Sorensen T."/>
        </authorList>
    </citation>
    <scope>NUCLEOTIDE SEQUENCE [LARGE SCALE GENOMIC DNA]</scope>
    <source>
        <strain evidence="2 3">CBS 114990</strain>
    </source>
</reference>
<evidence type="ECO:0000313" key="2">
    <source>
        <dbReference type="EMBL" id="KAK8085604.1"/>
    </source>
</evidence>
<accession>A0ABR1WPZ2</accession>
<feature type="compositionally biased region" description="Polar residues" evidence="1">
    <location>
        <begin position="14"/>
        <end position="24"/>
    </location>
</feature>
<organism evidence="2 3">
    <name type="scientific">Apiospora hydei</name>
    <dbReference type="NCBI Taxonomy" id="1337664"/>
    <lineage>
        <taxon>Eukaryota</taxon>
        <taxon>Fungi</taxon>
        <taxon>Dikarya</taxon>
        <taxon>Ascomycota</taxon>
        <taxon>Pezizomycotina</taxon>
        <taxon>Sordariomycetes</taxon>
        <taxon>Xylariomycetidae</taxon>
        <taxon>Amphisphaeriales</taxon>
        <taxon>Apiosporaceae</taxon>
        <taxon>Apiospora</taxon>
    </lineage>
</organism>
<name>A0ABR1WPZ2_9PEZI</name>
<feature type="compositionally biased region" description="Basic and acidic residues" evidence="1">
    <location>
        <begin position="61"/>
        <end position="72"/>
    </location>
</feature>
<feature type="region of interest" description="Disordered" evidence="1">
    <location>
        <begin position="61"/>
        <end position="91"/>
    </location>
</feature>
<feature type="region of interest" description="Disordered" evidence="1">
    <location>
        <begin position="1"/>
        <end position="37"/>
    </location>
</feature>
<gene>
    <name evidence="2" type="ORF">PG997_006875</name>
</gene>
<sequence length="111" mass="12479">MERQNLPRLPAQLHTPTQSFSESPGTGAGGVATPDTSGAARVAAFNDKKFKEEYEYNKSRLSDQKFDIRDYPDPLLPRNPQQEPFLPKGVTPEMEQHLIQLVQDTKQRLAA</sequence>
<keyword evidence="3" id="KW-1185">Reference proteome</keyword>
<dbReference type="GeneID" id="92044250"/>
<protein>
    <submittedName>
        <fullName evidence="2">Uncharacterized protein</fullName>
    </submittedName>
</protein>
<proteinExistence type="predicted"/>
<dbReference type="Proteomes" id="UP001433268">
    <property type="component" value="Unassembled WGS sequence"/>
</dbReference>
<comment type="caution">
    <text evidence="2">The sequence shown here is derived from an EMBL/GenBank/DDBJ whole genome shotgun (WGS) entry which is preliminary data.</text>
</comment>
<evidence type="ECO:0000256" key="1">
    <source>
        <dbReference type="SAM" id="MobiDB-lite"/>
    </source>
</evidence>
<dbReference type="RefSeq" id="XP_066670113.1">
    <property type="nucleotide sequence ID" value="XM_066811190.1"/>
</dbReference>